<comment type="similarity">
    <text evidence="5">Belongs to the methyltransferase superfamily. TrmY family.</text>
</comment>
<dbReference type="Proteomes" id="UP000273278">
    <property type="component" value="Chromosome"/>
</dbReference>
<protein>
    <recommendedName>
        <fullName evidence="5">tRNA (pseudouridine(54)-N(1))-methyltransferase</fullName>
        <ecNumber evidence="5">2.1.1.257</ecNumber>
    </recommendedName>
</protein>
<dbReference type="SUPFAM" id="SSF75217">
    <property type="entry name" value="alpha/beta knot"/>
    <property type="match status" value="1"/>
</dbReference>
<dbReference type="OMA" id="HADHCII"/>
<evidence type="ECO:0000256" key="2">
    <source>
        <dbReference type="ARBA" id="ARBA00022603"/>
    </source>
</evidence>
<keyword evidence="1 5" id="KW-0963">Cytoplasm</keyword>
<evidence type="ECO:0000313" key="6">
    <source>
        <dbReference type="EMBL" id="AYQ54939.1"/>
    </source>
</evidence>
<evidence type="ECO:0000313" key="7">
    <source>
        <dbReference type="Proteomes" id="UP000273278"/>
    </source>
</evidence>
<comment type="function">
    <text evidence="5">Specifically catalyzes the N1-methylation of pseudouridine at position 54 (Psi54) in tRNAs.</text>
</comment>
<dbReference type="RefSeq" id="WP_015504669.1">
    <property type="nucleotide sequence ID" value="NZ_CAYARO010000005.1"/>
</dbReference>
<comment type="subunit">
    <text evidence="5">Homodimer.</text>
</comment>
<dbReference type="InterPro" id="IPR029026">
    <property type="entry name" value="tRNA_m1G_MTases_N"/>
</dbReference>
<keyword evidence="5" id="KW-0819">tRNA processing</keyword>
<name>A0A3G3IGT2_9ARCH</name>
<organism evidence="6 7">
    <name type="scientific">Methanomethylophilus alvi</name>
    <dbReference type="NCBI Taxonomy" id="1291540"/>
    <lineage>
        <taxon>Archaea</taxon>
        <taxon>Methanobacteriati</taxon>
        <taxon>Thermoplasmatota</taxon>
        <taxon>Thermoplasmata</taxon>
        <taxon>Methanomassiliicoccales</taxon>
        <taxon>Methanomethylophilaceae</taxon>
        <taxon>Methanomethylophilus</taxon>
    </lineage>
</organism>
<dbReference type="GO" id="GO:0005737">
    <property type="term" value="C:cytoplasm"/>
    <property type="evidence" value="ECO:0007669"/>
    <property type="project" value="UniProtKB-SubCell"/>
</dbReference>
<dbReference type="PANTHER" id="PTHR40703:SF1">
    <property type="entry name" value="TRNA (PSEUDOURIDINE(54)-N(1))-METHYLTRANSFERASE"/>
    <property type="match status" value="1"/>
</dbReference>
<dbReference type="PANTHER" id="PTHR40703">
    <property type="entry name" value="TRNA (PSEUDOURIDINE(54)-N(1))-METHYLTRANSFERASE"/>
    <property type="match status" value="1"/>
</dbReference>
<dbReference type="NCBIfam" id="NF002560">
    <property type="entry name" value="PRK02135.1"/>
    <property type="match status" value="1"/>
</dbReference>
<comment type="catalytic activity">
    <reaction evidence="5">
        <text>pseudouridine(54) in tRNA + S-adenosyl-L-methionine = N(1)-methylpseudouridine(54) in tRNA + S-adenosyl-L-homocysteine + H(+)</text>
        <dbReference type="Rhea" id="RHEA:55292"/>
        <dbReference type="Rhea" id="RHEA-COMP:14140"/>
        <dbReference type="Rhea" id="RHEA-COMP:14141"/>
        <dbReference type="ChEBI" id="CHEBI:15378"/>
        <dbReference type="ChEBI" id="CHEBI:57856"/>
        <dbReference type="ChEBI" id="CHEBI:59789"/>
        <dbReference type="ChEBI" id="CHEBI:65314"/>
        <dbReference type="ChEBI" id="CHEBI:74890"/>
        <dbReference type="EC" id="2.1.1.257"/>
    </reaction>
</comment>
<feature type="binding site" evidence="5">
    <location>
        <position position="130"/>
    </location>
    <ligand>
        <name>S-adenosyl-L-methionine</name>
        <dbReference type="ChEBI" id="CHEBI:59789"/>
    </ligand>
</feature>
<dbReference type="EC" id="2.1.1.257" evidence="5"/>
<evidence type="ECO:0000256" key="1">
    <source>
        <dbReference type="ARBA" id="ARBA00022490"/>
    </source>
</evidence>
<dbReference type="CDD" id="cd18087">
    <property type="entry name" value="TrmY-like"/>
    <property type="match status" value="1"/>
</dbReference>
<evidence type="ECO:0000256" key="5">
    <source>
        <dbReference type="HAMAP-Rule" id="MF_00587"/>
    </source>
</evidence>
<gene>
    <name evidence="5" type="primary">trmY</name>
    <name evidence="6" type="ORF">BKD89_03850</name>
</gene>
<dbReference type="GO" id="GO:0008757">
    <property type="term" value="F:S-adenosylmethionine-dependent methyltransferase activity"/>
    <property type="evidence" value="ECO:0007669"/>
    <property type="project" value="UniProtKB-UniRule"/>
</dbReference>
<dbReference type="Pfam" id="PF04013">
    <property type="entry name" value="Methyltrn_RNA_2"/>
    <property type="match status" value="1"/>
</dbReference>
<dbReference type="GeneID" id="41321572"/>
<dbReference type="InterPro" id="IPR007158">
    <property type="entry name" value="TrmY"/>
</dbReference>
<keyword evidence="3 5" id="KW-0808">Transferase</keyword>
<dbReference type="GO" id="GO:0030488">
    <property type="term" value="P:tRNA methylation"/>
    <property type="evidence" value="ECO:0007669"/>
    <property type="project" value="UniProtKB-UniRule"/>
</dbReference>
<feature type="binding site" evidence="5">
    <location>
        <position position="151"/>
    </location>
    <ligand>
        <name>S-adenosyl-L-methionine</name>
        <dbReference type="ChEBI" id="CHEBI:59789"/>
    </ligand>
</feature>
<dbReference type="InterPro" id="IPR029028">
    <property type="entry name" value="Alpha/beta_knot_MTases"/>
</dbReference>
<reference evidence="6 7" key="1">
    <citation type="submission" date="2016-10" db="EMBL/GenBank/DDBJ databases">
        <title>Complete genome of the TMA-utilizing, human hosted archaeon Methanomethylophilus alvus Gen. nov, sp. nov., strain Mx-05, derived from a pure culture.</title>
        <authorList>
            <person name="Brugere J.-F."/>
            <person name="Ben Hania W."/>
            <person name="Chaudhary P.P."/>
            <person name="Gaci N."/>
            <person name="Borrel G."/>
            <person name="Cao Van Tuat L."/>
            <person name="Fardeau M.-L."/>
            <person name="Harris H.M.B."/>
            <person name="O'Toole P.W."/>
            <person name="Ollivier B."/>
        </authorList>
    </citation>
    <scope>NUCLEOTIDE SEQUENCE [LARGE SCALE GENOMIC DNA]</scope>
    <source>
        <strain evidence="6 7">Mx-05</strain>
    </source>
</reference>
<keyword evidence="2 5" id="KW-0489">Methyltransferase</keyword>
<evidence type="ECO:0000256" key="4">
    <source>
        <dbReference type="ARBA" id="ARBA00022691"/>
    </source>
</evidence>
<comment type="subcellular location">
    <subcellularLocation>
        <location evidence="5">Cytoplasm</location>
    </subcellularLocation>
</comment>
<dbReference type="GO" id="GO:0008175">
    <property type="term" value="F:tRNA methyltransferase activity"/>
    <property type="evidence" value="ECO:0007669"/>
    <property type="project" value="UniProtKB-UniRule"/>
</dbReference>
<dbReference type="EMBL" id="CP017686">
    <property type="protein sequence ID" value="AYQ54939.1"/>
    <property type="molecule type" value="Genomic_DNA"/>
</dbReference>
<feature type="binding site" evidence="5">
    <location>
        <position position="184"/>
    </location>
    <ligand>
        <name>S-adenosyl-L-methionine</name>
        <dbReference type="ChEBI" id="CHEBI:59789"/>
    </ligand>
</feature>
<keyword evidence="4 5" id="KW-0949">S-adenosyl-L-methionine</keyword>
<proteinExistence type="inferred from homology"/>
<comment type="caution">
    <text evidence="5">Lacks conserved residue(s) required for the propagation of feature annotation.</text>
</comment>
<dbReference type="AlphaFoldDB" id="A0A3G3IGT2"/>
<sequence length="198" mass="21971">MRYFVITGHKAVADGSFKLDDLAGGAGRMDILARCINSAFVLSHEIRRDAEIYLVMEGGDDAPKTVRINGNSVRYLNPDERSTASLIRNALLKKIPEGHEVQSSPGVYVSKMSFADVIEALSRKGNFVYLKEDGTDVRDFQFPEDPIFVLGDNKDLTEEEEQCLLAKGPAKISVGPISLHADHCMILVQNEMDRREAE</sequence>
<evidence type="ECO:0000256" key="3">
    <source>
        <dbReference type="ARBA" id="ARBA00022679"/>
    </source>
</evidence>
<dbReference type="Gene3D" id="3.40.1280.10">
    <property type="match status" value="1"/>
</dbReference>
<dbReference type="HAMAP" id="MF_00587">
    <property type="entry name" value="tRNA_methyltr_TrmY"/>
    <property type="match status" value="1"/>
</dbReference>
<accession>A0A3G3IGT2</accession>